<protein>
    <submittedName>
        <fullName evidence="1">Uncharacterized protein</fullName>
    </submittedName>
</protein>
<evidence type="ECO:0000313" key="1">
    <source>
        <dbReference type="EMBL" id="MPN53966.1"/>
    </source>
</evidence>
<sequence length="73" mass="8204">MPVAIKHIHHVVDKIGLTTVDQLEVGVFLFYIICFQHCFREALHHTVVSNGNGRVAKAGGKAHRRPRVTHCVH</sequence>
<reference evidence="1" key="1">
    <citation type="submission" date="2019-08" db="EMBL/GenBank/DDBJ databases">
        <authorList>
            <person name="Kucharzyk K."/>
            <person name="Murdoch R.W."/>
            <person name="Higgins S."/>
            <person name="Loffler F."/>
        </authorList>
    </citation>
    <scope>NUCLEOTIDE SEQUENCE</scope>
</reference>
<name>A0A645IS73_9ZZZZ</name>
<proteinExistence type="predicted"/>
<dbReference type="EMBL" id="VSSQ01121670">
    <property type="protein sequence ID" value="MPN53966.1"/>
    <property type="molecule type" value="Genomic_DNA"/>
</dbReference>
<gene>
    <name evidence="1" type="ORF">SDC9_201635</name>
</gene>
<accession>A0A645IS73</accession>
<dbReference type="AlphaFoldDB" id="A0A645IS73"/>
<organism evidence="1">
    <name type="scientific">bioreactor metagenome</name>
    <dbReference type="NCBI Taxonomy" id="1076179"/>
    <lineage>
        <taxon>unclassified sequences</taxon>
        <taxon>metagenomes</taxon>
        <taxon>ecological metagenomes</taxon>
    </lineage>
</organism>
<comment type="caution">
    <text evidence="1">The sequence shown here is derived from an EMBL/GenBank/DDBJ whole genome shotgun (WGS) entry which is preliminary data.</text>
</comment>